<dbReference type="SUPFAM" id="SSF47384">
    <property type="entry name" value="Homodimeric domain of signal transducing histidine kinase"/>
    <property type="match status" value="1"/>
</dbReference>
<keyword evidence="5" id="KW-0808">Transferase</keyword>
<comment type="subcellular location">
    <subcellularLocation>
        <location evidence="2">Cell membrane</location>
    </subcellularLocation>
</comment>
<keyword evidence="14" id="KW-1185">Reference proteome</keyword>
<dbReference type="OrthoDB" id="3190394at2"/>
<dbReference type="PROSITE" id="PS50885">
    <property type="entry name" value="HAMP"/>
    <property type="match status" value="1"/>
</dbReference>
<accession>A0A1A9B3N7</accession>
<keyword evidence="10" id="KW-0472">Membrane</keyword>
<evidence type="ECO:0000259" key="11">
    <source>
        <dbReference type="PROSITE" id="PS50109"/>
    </source>
</evidence>
<dbReference type="PROSITE" id="PS50109">
    <property type="entry name" value="HIS_KIN"/>
    <property type="match status" value="1"/>
</dbReference>
<comment type="catalytic activity">
    <reaction evidence="1">
        <text>ATP + protein L-histidine = ADP + protein N-phospho-L-histidine.</text>
        <dbReference type="EC" id="2.7.13.3"/>
    </reaction>
</comment>
<dbReference type="InterPro" id="IPR003661">
    <property type="entry name" value="HisK_dim/P_dom"/>
</dbReference>
<dbReference type="EC" id="2.7.13.3" evidence="3"/>
<dbReference type="InterPro" id="IPR003660">
    <property type="entry name" value="HAMP_dom"/>
</dbReference>
<evidence type="ECO:0000256" key="4">
    <source>
        <dbReference type="ARBA" id="ARBA00022553"/>
    </source>
</evidence>
<reference evidence="14" key="1">
    <citation type="submission" date="2016-06" db="EMBL/GenBank/DDBJ databases">
        <authorList>
            <person name="Varghese N."/>
            <person name="Submissions Spin"/>
        </authorList>
    </citation>
    <scope>NUCLEOTIDE SEQUENCE [LARGE SCALE GENOMIC DNA]</scope>
    <source>
        <strain evidence="14">DSM 45794</strain>
    </source>
</reference>
<evidence type="ECO:0000256" key="1">
    <source>
        <dbReference type="ARBA" id="ARBA00000085"/>
    </source>
</evidence>
<dbReference type="FunFam" id="1.10.287.130:FF:000001">
    <property type="entry name" value="Two-component sensor histidine kinase"/>
    <property type="match status" value="1"/>
</dbReference>
<dbReference type="CDD" id="cd00082">
    <property type="entry name" value="HisKA"/>
    <property type="match status" value="1"/>
</dbReference>
<dbReference type="Gene3D" id="3.30.565.10">
    <property type="entry name" value="Histidine kinase-like ATPase, C-terminal domain"/>
    <property type="match status" value="1"/>
</dbReference>
<dbReference type="Gene3D" id="1.10.287.130">
    <property type="match status" value="1"/>
</dbReference>
<dbReference type="AlphaFoldDB" id="A0A1A9B3N7"/>
<evidence type="ECO:0000256" key="5">
    <source>
        <dbReference type="ARBA" id="ARBA00022679"/>
    </source>
</evidence>
<dbReference type="PANTHER" id="PTHR45436">
    <property type="entry name" value="SENSOR HISTIDINE KINASE YKOH"/>
    <property type="match status" value="1"/>
</dbReference>
<evidence type="ECO:0000256" key="2">
    <source>
        <dbReference type="ARBA" id="ARBA00004236"/>
    </source>
</evidence>
<evidence type="ECO:0000256" key="3">
    <source>
        <dbReference type="ARBA" id="ARBA00012438"/>
    </source>
</evidence>
<dbReference type="Pfam" id="PF00512">
    <property type="entry name" value="HisKA"/>
    <property type="match status" value="1"/>
</dbReference>
<gene>
    <name evidence="13" type="ORF">GA0070622_0616</name>
</gene>
<evidence type="ECO:0000259" key="12">
    <source>
        <dbReference type="PROSITE" id="PS50885"/>
    </source>
</evidence>
<feature type="transmembrane region" description="Helical" evidence="10">
    <location>
        <begin position="172"/>
        <end position="191"/>
    </location>
</feature>
<dbReference type="SUPFAM" id="SSF158472">
    <property type="entry name" value="HAMP domain-like"/>
    <property type="match status" value="1"/>
</dbReference>
<dbReference type="Pfam" id="PF00672">
    <property type="entry name" value="HAMP"/>
    <property type="match status" value="1"/>
</dbReference>
<feature type="transmembrane region" description="Helical" evidence="10">
    <location>
        <begin position="31"/>
        <end position="55"/>
    </location>
</feature>
<dbReference type="GO" id="GO:0000155">
    <property type="term" value="F:phosphorelay sensor kinase activity"/>
    <property type="evidence" value="ECO:0007669"/>
    <property type="project" value="InterPro"/>
</dbReference>
<organism evidence="13 14">
    <name type="scientific">Micromonospora sediminicola</name>
    <dbReference type="NCBI Taxonomy" id="946078"/>
    <lineage>
        <taxon>Bacteria</taxon>
        <taxon>Bacillati</taxon>
        <taxon>Actinomycetota</taxon>
        <taxon>Actinomycetes</taxon>
        <taxon>Micromonosporales</taxon>
        <taxon>Micromonosporaceae</taxon>
        <taxon>Micromonospora</taxon>
    </lineage>
</organism>
<evidence type="ECO:0000256" key="10">
    <source>
        <dbReference type="SAM" id="Phobius"/>
    </source>
</evidence>
<dbReference type="InterPro" id="IPR005467">
    <property type="entry name" value="His_kinase_dom"/>
</dbReference>
<dbReference type="EMBL" id="FLRH01000003">
    <property type="protein sequence ID" value="SBT63661.1"/>
    <property type="molecule type" value="Genomic_DNA"/>
</dbReference>
<dbReference type="SMART" id="SM00388">
    <property type="entry name" value="HisKA"/>
    <property type="match status" value="1"/>
</dbReference>
<protein>
    <recommendedName>
        <fullName evidence="3">histidine kinase</fullName>
        <ecNumber evidence="3">2.7.13.3</ecNumber>
    </recommendedName>
</protein>
<evidence type="ECO:0000256" key="6">
    <source>
        <dbReference type="ARBA" id="ARBA00022692"/>
    </source>
</evidence>
<dbReference type="SUPFAM" id="SSF55874">
    <property type="entry name" value="ATPase domain of HSP90 chaperone/DNA topoisomerase II/histidine kinase"/>
    <property type="match status" value="1"/>
</dbReference>
<feature type="domain" description="HAMP" evidence="12">
    <location>
        <begin position="192"/>
        <end position="244"/>
    </location>
</feature>
<dbReference type="RefSeq" id="WP_091568167.1">
    <property type="nucleotide sequence ID" value="NZ_FLRH01000003.1"/>
</dbReference>
<name>A0A1A9B3N7_9ACTN</name>
<keyword evidence="9" id="KW-0902">Two-component regulatory system</keyword>
<keyword evidence="4" id="KW-0597">Phosphoprotein</keyword>
<dbReference type="Gene3D" id="6.10.340.10">
    <property type="match status" value="1"/>
</dbReference>
<dbReference type="SMART" id="SM00304">
    <property type="entry name" value="HAMP"/>
    <property type="match status" value="2"/>
</dbReference>
<dbReference type="SMART" id="SM00387">
    <property type="entry name" value="HATPase_c"/>
    <property type="match status" value="1"/>
</dbReference>
<dbReference type="PANTHER" id="PTHR45436:SF5">
    <property type="entry name" value="SENSOR HISTIDINE KINASE TRCS"/>
    <property type="match status" value="1"/>
</dbReference>
<evidence type="ECO:0000256" key="8">
    <source>
        <dbReference type="ARBA" id="ARBA00022989"/>
    </source>
</evidence>
<dbReference type="InterPro" id="IPR036097">
    <property type="entry name" value="HisK_dim/P_sf"/>
</dbReference>
<evidence type="ECO:0000313" key="13">
    <source>
        <dbReference type="EMBL" id="SBT63661.1"/>
    </source>
</evidence>
<keyword evidence="8 10" id="KW-1133">Transmembrane helix</keyword>
<dbReference type="InterPro" id="IPR003594">
    <property type="entry name" value="HATPase_dom"/>
</dbReference>
<sequence>MPDHPTVALPVVGPPAPPARRRSAHTLTARAVLVTCAVALVSVLVTALVAVPLAVRGAERRDQEALAAQARLAAEVLRVRAVRQRDSAGDRLIRQLRQQQIEVYVIRGGRVDRPGLPAPLVTRVTAGKNVSGRRLVDGERRLVEARALPGGDGVVLTRAVTTGPWRQVLRGLWLPLLAGLAAGAAAGLLLARRLARPIRVAATAAARLRAGDRAVRVPVEPPDEVADLAYALNGLAAALATSEGRQREFLLSVSHELRTPLTAIRGYAEALADGVIDADAVPATGRTVLAEAEHLDRLVSDLLALARLEAADFPLDPGPVDLTRLAADAERTWSDRCAAVGVPFRVESPGAPVPAYTDPGRIRQVVDGLLENALRVVPPGAPVVLAVRAAGADPAAGGVLEVRDGGPGFTDDDLAVAFERGALHQRYRGVRKVGSGLGLALAAGLVRRLGGDITAAHAPEGGAAFTVRLPGDPYLARTSA</sequence>
<dbReference type="Proteomes" id="UP000199558">
    <property type="component" value="Unassembled WGS sequence"/>
</dbReference>
<evidence type="ECO:0000256" key="9">
    <source>
        <dbReference type="ARBA" id="ARBA00023012"/>
    </source>
</evidence>
<feature type="domain" description="Histidine kinase" evidence="11">
    <location>
        <begin position="252"/>
        <end position="473"/>
    </location>
</feature>
<evidence type="ECO:0000256" key="7">
    <source>
        <dbReference type="ARBA" id="ARBA00022777"/>
    </source>
</evidence>
<dbReference type="InterPro" id="IPR050428">
    <property type="entry name" value="TCS_sensor_his_kinase"/>
</dbReference>
<dbReference type="STRING" id="946078.GA0070622_0616"/>
<keyword evidence="6 10" id="KW-0812">Transmembrane</keyword>
<dbReference type="Pfam" id="PF02518">
    <property type="entry name" value="HATPase_c"/>
    <property type="match status" value="1"/>
</dbReference>
<keyword evidence="7 13" id="KW-0418">Kinase</keyword>
<evidence type="ECO:0000313" key="14">
    <source>
        <dbReference type="Proteomes" id="UP000199558"/>
    </source>
</evidence>
<dbReference type="InterPro" id="IPR036890">
    <property type="entry name" value="HATPase_C_sf"/>
</dbReference>
<proteinExistence type="predicted"/>
<dbReference type="GO" id="GO:0005886">
    <property type="term" value="C:plasma membrane"/>
    <property type="evidence" value="ECO:0007669"/>
    <property type="project" value="UniProtKB-SubCell"/>
</dbReference>